<organism evidence="16 17">
    <name type="scientific">Pseudoflavonifractor hominis</name>
    <dbReference type="NCBI Taxonomy" id="2763059"/>
    <lineage>
        <taxon>Bacteria</taxon>
        <taxon>Bacillati</taxon>
        <taxon>Bacillota</taxon>
        <taxon>Clostridia</taxon>
        <taxon>Eubacteriales</taxon>
        <taxon>Oscillospiraceae</taxon>
        <taxon>Pseudoflavonifractor</taxon>
    </lineage>
</organism>
<evidence type="ECO:0000313" key="16">
    <source>
        <dbReference type="EMBL" id="MBC5731079.1"/>
    </source>
</evidence>
<evidence type="ECO:0000256" key="1">
    <source>
        <dbReference type="ARBA" id="ARBA00022723"/>
    </source>
</evidence>
<dbReference type="SUPFAM" id="SSF54211">
    <property type="entry name" value="Ribosomal protein S5 domain 2-like"/>
    <property type="match status" value="1"/>
</dbReference>
<keyword evidence="2 11" id="KW-0547">Nucleotide-binding</keyword>
<dbReference type="PANTHER" id="PTHR32472:SF10">
    <property type="entry name" value="DNA REPAIR PROTEIN RADA-LIKE PROTEIN"/>
    <property type="match status" value="1"/>
</dbReference>
<sequence>MKAKVQFYCTECGNELPKWAGQCPACHAWNTITERPAESKRKAAGSSMSVSMRESGRTSLRLPKQMKEIEATHELRFETGMSELDRVLGGGAVKGSLVLVGGAPGIGKSTLMLQICDHLCRFSKVLYVSGEESERQIKLRAERLQIHSDGLYLLSETNLEEVVEAVNSLNPDILIIDSIQTLYNGDLSTAPGSVGQVKECTMTLMQLAKGSGVTIFVIGHVNKEGSIAGPKVLEHMVDCVLYFEGEQQMAYRILRAAKNRFGATNEIGVFEMADHGLSEVPNPSEMLLDGRPQDTPGTCVTCVMEGVRPVLAEVQALLAPTSFNVPRRTSNGFDFNRAVLLLAVLEKRGGLMVSTCDAYINVIGGLSLEEPAADLAMIMALASSFRDKPIPNDLAAIGEVGLTGELRSVSALGQRLSEVRRMGFTKCLIPARSSGTLSVPDGLQLIRVKNIREALAAIL</sequence>
<evidence type="ECO:0000256" key="5">
    <source>
        <dbReference type="ARBA" id="ARBA00022801"/>
    </source>
</evidence>
<dbReference type="Pfam" id="PF05362">
    <property type="entry name" value="Lon_C"/>
    <property type="match status" value="1"/>
</dbReference>
<dbReference type="SMART" id="SM00382">
    <property type="entry name" value="AAA"/>
    <property type="match status" value="1"/>
</dbReference>
<evidence type="ECO:0000313" key="17">
    <source>
        <dbReference type="Proteomes" id="UP000660021"/>
    </source>
</evidence>
<dbReference type="Proteomes" id="UP000660021">
    <property type="component" value="Unassembled WGS sequence"/>
</dbReference>
<dbReference type="RefSeq" id="WP_101693098.1">
    <property type="nucleotide sequence ID" value="NZ_JACOPR010000005.1"/>
</dbReference>
<evidence type="ECO:0000256" key="9">
    <source>
        <dbReference type="ARBA" id="ARBA00023125"/>
    </source>
</evidence>
<name>A0ABR7HU97_9FIRM</name>
<keyword evidence="3 11" id="KW-0227">DNA damage</keyword>
<keyword evidence="9 11" id="KW-0238">DNA-binding</keyword>
<dbReference type="EMBL" id="JACOPR010000005">
    <property type="protein sequence ID" value="MBC5731079.1"/>
    <property type="molecule type" value="Genomic_DNA"/>
</dbReference>
<dbReference type="InterPro" id="IPR008269">
    <property type="entry name" value="Lon_proteolytic"/>
</dbReference>
<comment type="domain">
    <text evidence="11">The middle region has homology to RecA with ATPase motifs including the RadA KNRFG motif, while the C-terminus is homologous to Lon protease.</text>
</comment>
<evidence type="ECO:0000256" key="12">
    <source>
        <dbReference type="NCBIfam" id="TIGR00416"/>
    </source>
</evidence>
<keyword evidence="5" id="KW-0378">Hydrolase</keyword>
<reference evidence="16 17" key="1">
    <citation type="submission" date="2020-08" db="EMBL/GenBank/DDBJ databases">
        <title>Genome public.</title>
        <authorList>
            <person name="Liu C."/>
            <person name="Sun Q."/>
        </authorList>
    </citation>
    <scope>NUCLEOTIDE SEQUENCE [LARGE SCALE GENOMIC DNA]</scope>
    <source>
        <strain evidence="16 17">New-38</strain>
    </source>
</reference>
<evidence type="ECO:0000256" key="14">
    <source>
        <dbReference type="SAM" id="MobiDB-lite"/>
    </source>
</evidence>
<evidence type="ECO:0000256" key="6">
    <source>
        <dbReference type="ARBA" id="ARBA00022833"/>
    </source>
</evidence>
<dbReference type="CDD" id="cd01121">
    <property type="entry name" value="RadA_SMS_N"/>
    <property type="match status" value="1"/>
</dbReference>
<comment type="similarity">
    <text evidence="11 13">Belongs to the RecA family. RadA subfamily.</text>
</comment>
<dbReference type="InterPro" id="IPR027417">
    <property type="entry name" value="P-loop_NTPase"/>
</dbReference>
<evidence type="ECO:0000256" key="8">
    <source>
        <dbReference type="ARBA" id="ARBA00023016"/>
    </source>
</evidence>
<dbReference type="Pfam" id="PF18073">
    <property type="entry name" value="Zn_ribbon_LapB"/>
    <property type="match status" value="1"/>
</dbReference>
<dbReference type="Pfam" id="PF13481">
    <property type="entry name" value="AAA_25"/>
    <property type="match status" value="1"/>
</dbReference>
<dbReference type="InterPro" id="IPR020568">
    <property type="entry name" value="Ribosomal_Su5_D2-typ_SF"/>
</dbReference>
<accession>A0ABR7HU97</accession>
<comment type="function">
    <text evidence="13">DNA-dependent ATPase involved in processing of recombination intermediates, plays a role in repairing DNA breaks. Stimulates the branch migration of RecA-mediated strand transfer reactions, allowing the 3' invading strand to extend heteroduplex DNA faster. Binds ssDNA in the presence of ADP but not other nucleotides, has ATPase activity that is stimulated by ssDNA and various branched DNA structures, but inhibited by SSB. Does not have RecA's homology-searching function.</text>
</comment>
<dbReference type="HAMAP" id="MF_01498">
    <property type="entry name" value="RadA_bact"/>
    <property type="match status" value="1"/>
</dbReference>
<comment type="function">
    <text evidence="11">Plays a role in repairing double-strand DNA breaks, probably involving stabilizing or processing branched DNA or blocked replication forks.</text>
</comment>
<dbReference type="Gene3D" id="3.30.230.10">
    <property type="match status" value="1"/>
</dbReference>
<feature type="domain" description="RecA family profile 1" evidence="15">
    <location>
        <begin position="73"/>
        <end position="221"/>
    </location>
</feature>
<evidence type="ECO:0000256" key="3">
    <source>
        <dbReference type="ARBA" id="ARBA00022763"/>
    </source>
</evidence>
<keyword evidence="4 13" id="KW-0863">Zinc-finger</keyword>
<feature type="short sequence motif" description="RadA KNRFG motif" evidence="11">
    <location>
        <begin position="258"/>
        <end position="262"/>
    </location>
</feature>
<feature type="region of interest" description="Lon-protease-like" evidence="11">
    <location>
        <begin position="357"/>
        <end position="459"/>
    </location>
</feature>
<dbReference type="PROSITE" id="PS50162">
    <property type="entry name" value="RECA_2"/>
    <property type="match status" value="1"/>
</dbReference>
<dbReference type="InterPro" id="IPR020588">
    <property type="entry name" value="RecA_ATP-bd"/>
</dbReference>
<evidence type="ECO:0000256" key="2">
    <source>
        <dbReference type="ARBA" id="ARBA00022741"/>
    </source>
</evidence>
<protein>
    <recommendedName>
        <fullName evidence="11 12">DNA repair protein RadA</fullName>
    </recommendedName>
</protein>
<evidence type="ECO:0000256" key="13">
    <source>
        <dbReference type="RuleBase" id="RU003555"/>
    </source>
</evidence>
<dbReference type="NCBIfam" id="TIGR00416">
    <property type="entry name" value="sms"/>
    <property type="match status" value="1"/>
</dbReference>
<dbReference type="SUPFAM" id="SSF52540">
    <property type="entry name" value="P-loop containing nucleoside triphosphate hydrolases"/>
    <property type="match status" value="1"/>
</dbReference>
<keyword evidence="10 11" id="KW-0234">DNA repair</keyword>
<gene>
    <name evidence="11 16" type="primary">radA</name>
    <name evidence="16" type="ORF">H8S34_09585</name>
</gene>
<keyword evidence="8 11" id="KW-0346">Stress response</keyword>
<feature type="region of interest" description="Disordered" evidence="14">
    <location>
        <begin position="37"/>
        <end position="59"/>
    </location>
</feature>
<dbReference type="PRINTS" id="PR01874">
    <property type="entry name" value="DNAREPAIRADA"/>
</dbReference>
<dbReference type="Gene3D" id="3.40.50.300">
    <property type="entry name" value="P-loop containing nucleotide triphosphate hydrolases"/>
    <property type="match status" value="1"/>
</dbReference>
<evidence type="ECO:0000256" key="4">
    <source>
        <dbReference type="ARBA" id="ARBA00022771"/>
    </source>
</evidence>
<keyword evidence="1 11" id="KW-0479">Metal-binding</keyword>
<keyword evidence="17" id="KW-1185">Reference proteome</keyword>
<evidence type="ECO:0000259" key="15">
    <source>
        <dbReference type="PROSITE" id="PS50162"/>
    </source>
</evidence>
<evidence type="ECO:0000256" key="10">
    <source>
        <dbReference type="ARBA" id="ARBA00023204"/>
    </source>
</evidence>
<keyword evidence="7 11" id="KW-0067">ATP-binding</keyword>
<dbReference type="InterPro" id="IPR003593">
    <property type="entry name" value="AAA+_ATPase"/>
</dbReference>
<feature type="binding site" evidence="11">
    <location>
        <begin position="102"/>
        <end position="109"/>
    </location>
    <ligand>
        <name>ATP</name>
        <dbReference type="ChEBI" id="CHEBI:30616"/>
    </ligand>
</feature>
<dbReference type="InterPro" id="IPR004504">
    <property type="entry name" value="DNA_repair_RadA"/>
</dbReference>
<dbReference type="PANTHER" id="PTHR32472">
    <property type="entry name" value="DNA REPAIR PROTEIN RADA"/>
    <property type="match status" value="1"/>
</dbReference>
<proteinExistence type="inferred from homology"/>
<keyword evidence="6 13" id="KW-0862">Zinc</keyword>
<dbReference type="InterPro" id="IPR041166">
    <property type="entry name" value="Rubredoxin_2"/>
</dbReference>
<dbReference type="InterPro" id="IPR014721">
    <property type="entry name" value="Ribsml_uS5_D2-typ_fold_subgr"/>
</dbReference>
<evidence type="ECO:0000256" key="7">
    <source>
        <dbReference type="ARBA" id="ARBA00022840"/>
    </source>
</evidence>
<comment type="caution">
    <text evidence="16">The sequence shown here is derived from an EMBL/GenBank/DDBJ whole genome shotgun (WGS) entry which is preliminary data.</text>
</comment>
<evidence type="ECO:0000256" key="11">
    <source>
        <dbReference type="HAMAP-Rule" id="MF_01498"/>
    </source>
</evidence>